<reference evidence="2 3" key="1">
    <citation type="journal article" date="2020" name="Microbiol. Resour. Announc.">
        <title>Complete genome sequence of Pseudomonas otitidis strain MrB4, isolated from Lake Biwa in Japan.</title>
        <authorList>
            <person name="Miyazaki K."/>
            <person name="Hase E."/>
            <person name="Maruya T."/>
        </authorList>
    </citation>
    <scope>NUCLEOTIDE SEQUENCE [LARGE SCALE GENOMIC DNA]</scope>
    <source>
        <strain evidence="2 3">MrB4</strain>
    </source>
</reference>
<evidence type="ECO:0000313" key="2">
    <source>
        <dbReference type="EMBL" id="BCA29742.1"/>
    </source>
</evidence>
<sequence>MSLPGTAHNPNNAASRLIIDGGPAPGGSMRLHCFLLGCVWTDGYETEVGAEPMLCQRCQRCGSHRYVKRADPPHLATAAGAEPARRTT</sequence>
<feature type="region of interest" description="Disordered" evidence="1">
    <location>
        <begin position="1"/>
        <end position="21"/>
    </location>
</feature>
<protein>
    <submittedName>
        <fullName evidence="2">Uncharacterized protein</fullName>
    </submittedName>
</protein>
<dbReference type="KEGG" id="poj:PtoMrB4_37190"/>
<evidence type="ECO:0000256" key="1">
    <source>
        <dbReference type="SAM" id="MobiDB-lite"/>
    </source>
</evidence>
<dbReference type="Proteomes" id="UP000501237">
    <property type="component" value="Chromosome"/>
</dbReference>
<dbReference type="EMBL" id="AP022642">
    <property type="protein sequence ID" value="BCA29742.1"/>
    <property type="molecule type" value="Genomic_DNA"/>
</dbReference>
<proteinExistence type="predicted"/>
<dbReference type="NCBIfam" id="NF041603">
    <property type="entry name" value="Cys_rich_47"/>
    <property type="match status" value="1"/>
</dbReference>
<dbReference type="AlphaFoldDB" id="A0A679GK07"/>
<accession>A0A679GK07</accession>
<dbReference type="InterPro" id="IPR048088">
    <property type="entry name" value="Cys_rich_PSPA7_2676-like"/>
</dbReference>
<organism evidence="2 3">
    <name type="scientific">Metapseudomonas otitidis</name>
    <dbReference type="NCBI Taxonomy" id="319939"/>
    <lineage>
        <taxon>Bacteria</taxon>
        <taxon>Pseudomonadati</taxon>
        <taxon>Pseudomonadota</taxon>
        <taxon>Gammaproteobacteria</taxon>
        <taxon>Pseudomonadales</taxon>
        <taxon>Pseudomonadaceae</taxon>
        <taxon>Metapseudomonas</taxon>
    </lineage>
</organism>
<evidence type="ECO:0000313" key="3">
    <source>
        <dbReference type="Proteomes" id="UP000501237"/>
    </source>
</evidence>
<gene>
    <name evidence="2" type="ORF">PtoMrB4_37190</name>
</gene>
<name>A0A679GK07_9GAMM</name>